<dbReference type="EMBL" id="JAAAUQ010001480">
    <property type="protein sequence ID" value="KAF9138331.1"/>
    <property type="molecule type" value="Genomic_DNA"/>
</dbReference>
<evidence type="ECO:0000256" key="2">
    <source>
        <dbReference type="SAM" id="SignalP"/>
    </source>
</evidence>
<dbReference type="AlphaFoldDB" id="A0A9P5V6B2"/>
<sequence length="174" mass="19414">MLSTFTPAFLAILLISLSSSTLALTLPRLTPRDDSQPRPPISIGASFETYAAHPKLFITPTAPPSESETETTHHDDDEGLAHRPMFQVTRPQFEDILRQTLHIDFRLQVVSDPVNKDKNDDEDENGSEGREVLGEIPVQITIHNLRLGGLSAPQVHSQILNEQRDPVNYSNIRT</sequence>
<organism evidence="3 4">
    <name type="scientific">Linnemannia schmuckeri</name>
    <dbReference type="NCBI Taxonomy" id="64567"/>
    <lineage>
        <taxon>Eukaryota</taxon>
        <taxon>Fungi</taxon>
        <taxon>Fungi incertae sedis</taxon>
        <taxon>Mucoromycota</taxon>
        <taxon>Mortierellomycotina</taxon>
        <taxon>Mortierellomycetes</taxon>
        <taxon>Mortierellales</taxon>
        <taxon>Mortierellaceae</taxon>
        <taxon>Linnemannia</taxon>
    </lineage>
</organism>
<feature type="region of interest" description="Disordered" evidence="1">
    <location>
        <begin position="57"/>
        <end position="79"/>
    </location>
</feature>
<name>A0A9P5V6B2_9FUNG</name>
<reference evidence="3" key="1">
    <citation type="journal article" date="2020" name="Fungal Divers.">
        <title>Resolving the Mortierellaceae phylogeny through synthesis of multi-gene phylogenetics and phylogenomics.</title>
        <authorList>
            <person name="Vandepol N."/>
            <person name="Liber J."/>
            <person name="Desiro A."/>
            <person name="Na H."/>
            <person name="Kennedy M."/>
            <person name="Barry K."/>
            <person name="Grigoriev I.V."/>
            <person name="Miller A.N."/>
            <person name="O'Donnell K."/>
            <person name="Stajich J.E."/>
            <person name="Bonito G."/>
        </authorList>
    </citation>
    <scope>NUCLEOTIDE SEQUENCE</scope>
    <source>
        <strain evidence="3">NRRL 6426</strain>
    </source>
</reference>
<keyword evidence="4" id="KW-1185">Reference proteome</keyword>
<feature type="region of interest" description="Disordered" evidence="1">
    <location>
        <begin position="113"/>
        <end position="132"/>
    </location>
</feature>
<feature type="compositionally biased region" description="Basic and acidic residues" evidence="1">
    <location>
        <begin position="70"/>
        <end position="79"/>
    </location>
</feature>
<protein>
    <submittedName>
        <fullName evidence="3">Uncharacterized protein</fullName>
    </submittedName>
</protein>
<evidence type="ECO:0000256" key="1">
    <source>
        <dbReference type="SAM" id="MobiDB-lite"/>
    </source>
</evidence>
<comment type="caution">
    <text evidence="3">The sequence shown here is derived from an EMBL/GenBank/DDBJ whole genome shotgun (WGS) entry which is preliminary data.</text>
</comment>
<feature type="signal peptide" evidence="2">
    <location>
        <begin position="1"/>
        <end position="23"/>
    </location>
</feature>
<proteinExistence type="predicted"/>
<keyword evidence="2" id="KW-0732">Signal</keyword>
<dbReference type="Proteomes" id="UP000748756">
    <property type="component" value="Unassembled WGS sequence"/>
</dbReference>
<gene>
    <name evidence="3" type="ORF">BG015_002429</name>
</gene>
<feature type="chain" id="PRO_5040449469" evidence="2">
    <location>
        <begin position="24"/>
        <end position="174"/>
    </location>
</feature>
<evidence type="ECO:0000313" key="3">
    <source>
        <dbReference type="EMBL" id="KAF9138331.1"/>
    </source>
</evidence>
<accession>A0A9P5V6B2</accession>
<evidence type="ECO:0000313" key="4">
    <source>
        <dbReference type="Proteomes" id="UP000748756"/>
    </source>
</evidence>
<dbReference type="OrthoDB" id="2426299at2759"/>